<dbReference type="RefSeq" id="WP_006564637.1">
    <property type="nucleotide sequence ID" value="NZ_AP019774.1"/>
</dbReference>
<dbReference type="Proteomes" id="UP000317935">
    <property type="component" value="Chromosome"/>
</dbReference>
<dbReference type="Gene3D" id="6.10.140.1870">
    <property type="match status" value="1"/>
</dbReference>
<evidence type="ECO:0000256" key="1">
    <source>
        <dbReference type="SAM" id="SignalP"/>
    </source>
</evidence>
<dbReference type="Pfam" id="PF02169">
    <property type="entry name" value="LPP20"/>
    <property type="match status" value="1"/>
</dbReference>
<sequence>MLVAKKPWVTLLSLPLILQAVPQMPHWYQNAPKGVGYFYGSGMADTKEEAKQKALNDLASSISVHVSSNTTSDTTRIDKKITKHSSQNIQLIVDSIKFVNVQTDKEECYRHVCYTRLRLDKNIFLNLLSKRYTEAYNTLAPLKPAKGCRGIFIKQKQQIQSVLDKLLPLQEILSAYGRAYMPVKFYQNIIKDNSPKPKANLVFSNGADNEISDAITGQYARFIQQTSDPGYYRIENKIYTSEGNGQFHIGLDINIKNCQGDIIYSKHINADQNTRGAAIERTKAQVFKQMRNYQNGVGAGTADVNSDKIEF</sequence>
<dbReference type="InterPro" id="IPR054163">
    <property type="entry name" value="HP1454-like_C"/>
</dbReference>
<evidence type="ECO:0000259" key="2">
    <source>
        <dbReference type="Pfam" id="PF02169"/>
    </source>
</evidence>
<dbReference type="InterPro" id="IPR054165">
    <property type="entry name" value="HP1454-like_M"/>
</dbReference>
<feature type="chain" id="PRO_5044644213" description="LPP20 lipofamily protein" evidence="1">
    <location>
        <begin position="21"/>
        <end position="311"/>
    </location>
</feature>
<dbReference type="Gene3D" id="3.10.28.20">
    <property type="entry name" value="Acetamidase/Formamidase-like domains"/>
    <property type="match status" value="1"/>
</dbReference>
<evidence type="ECO:0000313" key="8">
    <source>
        <dbReference type="Proteomes" id="UP000509742"/>
    </source>
</evidence>
<dbReference type="Pfam" id="PF22018">
    <property type="entry name" value="HP1454-like_middle_dom"/>
    <property type="match status" value="1"/>
</dbReference>
<organism evidence="6 7">
    <name type="scientific">Helicobacter suis</name>
    <dbReference type="NCBI Taxonomy" id="104628"/>
    <lineage>
        <taxon>Bacteria</taxon>
        <taxon>Pseudomonadati</taxon>
        <taxon>Campylobacterota</taxon>
        <taxon>Epsilonproteobacteria</taxon>
        <taxon>Campylobacterales</taxon>
        <taxon>Helicobacteraceae</taxon>
        <taxon>Helicobacter</taxon>
    </lineage>
</organism>
<feature type="domain" description="LPP20 lipofamily protein C-terminal" evidence="3">
    <location>
        <begin position="196"/>
        <end position="288"/>
    </location>
</feature>
<evidence type="ECO:0000313" key="7">
    <source>
        <dbReference type="Proteomes" id="UP000317935"/>
    </source>
</evidence>
<dbReference type="GeneID" id="56928771"/>
<dbReference type="Proteomes" id="UP000509742">
    <property type="component" value="Chromosome"/>
</dbReference>
<feature type="domain" description="Lipoprotein LPP20-like" evidence="2">
    <location>
        <begin position="25"/>
        <end position="95"/>
    </location>
</feature>
<protein>
    <recommendedName>
        <fullName evidence="9">LPP20 lipofamily protein</fullName>
    </recommendedName>
</protein>
<keyword evidence="1" id="KW-0732">Signal</keyword>
<feature type="signal peptide" evidence="1">
    <location>
        <begin position="1"/>
        <end position="20"/>
    </location>
</feature>
<accession>A0A6J4CZQ1</accession>
<name>A0A6J4CZQ1_9HELI</name>
<feature type="domain" description="LPP20 lipofamily protein middle" evidence="4">
    <location>
        <begin position="122"/>
        <end position="189"/>
    </location>
</feature>
<proteinExistence type="predicted"/>
<reference evidence="6 7" key="1">
    <citation type="submission" date="2019-06" db="EMBL/GenBank/DDBJ databases">
        <title>Complete genome sequence of Helicobacter suis SNTW101c.</title>
        <authorList>
            <person name="Rimbara E."/>
            <person name="Suzuki M."/>
            <person name="Matsui H."/>
            <person name="Nakamura M."/>
            <person name="Mori S."/>
            <person name="Shibayama K."/>
        </authorList>
    </citation>
    <scope>NUCLEOTIDE SEQUENCE [LARGE SCALE GENOMIC DNA]</scope>
    <source>
        <strain evidence="6 7">SNTW101c</strain>
    </source>
</reference>
<gene>
    <name evidence="5" type="ORF">NHP190020_16830</name>
    <name evidence="6" type="ORF">SNTW_16220</name>
</gene>
<dbReference type="EMBL" id="AP019774">
    <property type="protein sequence ID" value="BCD70977.1"/>
    <property type="molecule type" value="Genomic_DNA"/>
</dbReference>
<dbReference type="OrthoDB" id="5317704at2"/>
<evidence type="ECO:0008006" key="9">
    <source>
        <dbReference type="Google" id="ProtNLM"/>
    </source>
</evidence>
<dbReference type="InterPro" id="IPR024952">
    <property type="entry name" value="LPP20-like_dom"/>
</dbReference>
<evidence type="ECO:0000259" key="3">
    <source>
        <dbReference type="Pfam" id="PF22017"/>
    </source>
</evidence>
<evidence type="ECO:0000313" key="6">
    <source>
        <dbReference type="EMBL" id="BCD70977.1"/>
    </source>
</evidence>
<dbReference type="AlphaFoldDB" id="A0A6J4CZQ1"/>
<dbReference type="Pfam" id="PF22017">
    <property type="entry name" value="HP1454-like_C"/>
    <property type="match status" value="1"/>
</dbReference>
<evidence type="ECO:0000259" key="4">
    <source>
        <dbReference type="Pfam" id="PF22018"/>
    </source>
</evidence>
<reference evidence="5 8" key="2">
    <citation type="submission" date="2020-04" db="EMBL/GenBank/DDBJ databases">
        <title>Genomic analysis of gastric non-Helicobacter pylori Helicobacters isolated in Japan.</title>
        <authorList>
            <person name="Suzuki M."/>
            <person name="Rimbara E."/>
        </authorList>
    </citation>
    <scope>NUCLEOTIDE SEQUENCE [LARGE SCALE GENOMIC DNA]</scope>
    <source>
        <strain evidence="5 8">NHP19-0020</strain>
    </source>
</reference>
<evidence type="ECO:0000313" key="5">
    <source>
        <dbReference type="EMBL" id="BCD46644.1"/>
    </source>
</evidence>
<dbReference type="EMBL" id="AP023036">
    <property type="protein sequence ID" value="BCD46644.1"/>
    <property type="molecule type" value="Genomic_DNA"/>
</dbReference>
<keyword evidence="8" id="KW-1185">Reference proteome</keyword>
<dbReference type="Gene3D" id="3.30.160.710">
    <property type="match status" value="1"/>
</dbReference>